<keyword evidence="1" id="KW-0732">Signal</keyword>
<name>A0A1Q5P8A2_9BACT</name>
<protein>
    <recommendedName>
        <fullName evidence="4">Late embryogenesis abundant protein LEA-2 subgroup domain-containing protein</fullName>
    </recommendedName>
</protein>
<dbReference type="Proteomes" id="UP000186551">
    <property type="component" value="Unassembled WGS sequence"/>
</dbReference>
<organism evidence="2 3">
    <name type="scientific">Pontibacter flavimaris</name>
    <dbReference type="NCBI Taxonomy" id="1797110"/>
    <lineage>
        <taxon>Bacteria</taxon>
        <taxon>Pseudomonadati</taxon>
        <taxon>Bacteroidota</taxon>
        <taxon>Cytophagia</taxon>
        <taxon>Cytophagales</taxon>
        <taxon>Hymenobacteraceae</taxon>
        <taxon>Pontibacter</taxon>
    </lineage>
</organism>
<feature type="signal peptide" evidence="1">
    <location>
        <begin position="1"/>
        <end position="24"/>
    </location>
</feature>
<dbReference type="EMBL" id="LVWA01000013">
    <property type="protein sequence ID" value="OKL38434.1"/>
    <property type="molecule type" value="Genomic_DNA"/>
</dbReference>
<feature type="chain" id="PRO_5012750325" description="Late embryogenesis abundant protein LEA-2 subgroup domain-containing protein" evidence="1">
    <location>
        <begin position="25"/>
        <end position="197"/>
    </location>
</feature>
<gene>
    <name evidence="2" type="ORF">A3841_06880</name>
</gene>
<sequence length="197" mass="21834">MMIMRKIGKYTLLLLLLVAGFSCSTKNDVEAFKEAKYDLESIERMELNGIDLLKKKRPQDFSFSDAATLYTAFSDNSLNAVSTIGLKVELPEGSQERTMTVTQLKWQLLVDDQHTLDGLVSEPVELRNGLNTITVTSPLTFATSEGSSQPDLNKLLRLATLLNKDSADRPKVTLQIKPTIQTSVGPLELPSYIKIKG</sequence>
<proteinExistence type="predicted"/>
<keyword evidence="3" id="KW-1185">Reference proteome</keyword>
<dbReference type="AlphaFoldDB" id="A0A1Q5P8A2"/>
<dbReference type="OrthoDB" id="1496206at2"/>
<evidence type="ECO:0000256" key="1">
    <source>
        <dbReference type="SAM" id="SignalP"/>
    </source>
</evidence>
<comment type="caution">
    <text evidence="2">The sequence shown here is derived from an EMBL/GenBank/DDBJ whole genome shotgun (WGS) entry which is preliminary data.</text>
</comment>
<dbReference type="PROSITE" id="PS51257">
    <property type="entry name" value="PROKAR_LIPOPROTEIN"/>
    <property type="match status" value="1"/>
</dbReference>
<accession>A0A1Q5P8A2</accession>
<evidence type="ECO:0000313" key="3">
    <source>
        <dbReference type="Proteomes" id="UP000186551"/>
    </source>
</evidence>
<dbReference type="STRING" id="1797110.A3841_06880"/>
<evidence type="ECO:0008006" key="4">
    <source>
        <dbReference type="Google" id="ProtNLM"/>
    </source>
</evidence>
<evidence type="ECO:0000313" key="2">
    <source>
        <dbReference type="EMBL" id="OKL38434.1"/>
    </source>
</evidence>
<reference evidence="2 3" key="1">
    <citation type="submission" date="2016-03" db="EMBL/GenBank/DDBJ databases">
        <title>Genome sequence of Pontibacter sp. nov., of the family cytophagaceae, isolated from marine sediment of the Yellow Sea, China.</title>
        <authorList>
            <person name="Zhang G."/>
            <person name="Zhang R."/>
        </authorList>
    </citation>
    <scope>NUCLEOTIDE SEQUENCE [LARGE SCALE GENOMIC DNA]</scope>
    <source>
        <strain evidence="2 3">S10-8</strain>
    </source>
</reference>